<evidence type="ECO:0000256" key="3">
    <source>
        <dbReference type="ARBA" id="ARBA00022833"/>
    </source>
</evidence>
<evidence type="ECO:0000259" key="5">
    <source>
        <dbReference type="PROSITE" id="PS50865"/>
    </source>
</evidence>
<dbReference type="HOGENOM" id="CLU_1267077_0_0_1"/>
<dbReference type="PROSITE" id="PS50865">
    <property type="entry name" value="ZF_MYND_2"/>
    <property type="match status" value="1"/>
</dbReference>
<evidence type="ECO:0000256" key="4">
    <source>
        <dbReference type="PROSITE-ProRule" id="PRU00134"/>
    </source>
</evidence>
<dbReference type="EMBL" id="KN838907">
    <property type="protein sequence ID" value="KIJ92467.1"/>
    <property type="molecule type" value="Genomic_DNA"/>
</dbReference>
<organism evidence="6 7">
    <name type="scientific">Laccaria amethystina LaAM-08-1</name>
    <dbReference type="NCBI Taxonomy" id="1095629"/>
    <lineage>
        <taxon>Eukaryota</taxon>
        <taxon>Fungi</taxon>
        <taxon>Dikarya</taxon>
        <taxon>Basidiomycota</taxon>
        <taxon>Agaricomycotina</taxon>
        <taxon>Agaricomycetes</taxon>
        <taxon>Agaricomycetidae</taxon>
        <taxon>Agaricales</taxon>
        <taxon>Agaricineae</taxon>
        <taxon>Hydnangiaceae</taxon>
        <taxon>Laccaria</taxon>
    </lineage>
</organism>
<feature type="domain" description="MYND-type" evidence="5">
    <location>
        <begin position="10"/>
        <end position="55"/>
    </location>
</feature>
<evidence type="ECO:0000256" key="1">
    <source>
        <dbReference type="ARBA" id="ARBA00022723"/>
    </source>
</evidence>
<gene>
    <name evidence="6" type="ORF">K443DRAFT_13578</name>
</gene>
<evidence type="ECO:0000256" key="2">
    <source>
        <dbReference type="ARBA" id="ARBA00022771"/>
    </source>
</evidence>
<dbReference type="AlphaFoldDB" id="A0A0C9X805"/>
<dbReference type="Gene3D" id="6.10.140.2220">
    <property type="match status" value="1"/>
</dbReference>
<protein>
    <recommendedName>
        <fullName evidence="5">MYND-type domain-containing protein</fullName>
    </recommendedName>
</protein>
<dbReference type="GO" id="GO:0008270">
    <property type="term" value="F:zinc ion binding"/>
    <property type="evidence" value="ECO:0007669"/>
    <property type="project" value="UniProtKB-KW"/>
</dbReference>
<dbReference type="PROSITE" id="PS01360">
    <property type="entry name" value="ZF_MYND_1"/>
    <property type="match status" value="1"/>
</dbReference>
<dbReference type="Pfam" id="PF01753">
    <property type="entry name" value="zf-MYND"/>
    <property type="match status" value="1"/>
</dbReference>
<dbReference type="Proteomes" id="UP000054477">
    <property type="component" value="Unassembled WGS sequence"/>
</dbReference>
<name>A0A0C9X805_9AGAR</name>
<keyword evidence="1" id="KW-0479">Metal-binding</keyword>
<reference evidence="7" key="2">
    <citation type="submission" date="2015-01" db="EMBL/GenBank/DDBJ databases">
        <title>Evolutionary Origins and Diversification of the Mycorrhizal Mutualists.</title>
        <authorList>
            <consortium name="DOE Joint Genome Institute"/>
            <consortium name="Mycorrhizal Genomics Consortium"/>
            <person name="Kohler A."/>
            <person name="Kuo A."/>
            <person name="Nagy L.G."/>
            <person name="Floudas D."/>
            <person name="Copeland A."/>
            <person name="Barry K.W."/>
            <person name="Cichocki N."/>
            <person name="Veneault-Fourrey C."/>
            <person name="LaButti K."/>
            <person name="Lindquist E.A."/>
            <person name="Lipzen A."/>
            <person name="Lundell T."/>
            <person name="Morin E."/>
            <person name="Murat C."/>
            <person name="Riley R."/>
            <person name="Ohm R."/>
            <person name="Sun H."/>
            <person name="Tunlid A."/>
            <person name="Henrissat B."/>
            <person name="Grigoriev I.V."/>
            <person name="Hibbett D.S."/>
            <person name="Martin F."/>
        </authorList>
    </citation>
    <scope>NUCLEOTIDE SEQUENCE [LARGE SCALE GENOMIC DNA]</scope>
    <source>
        <strain evidence="7">LaAM-08-1</strain>
    </source>
</reference>
<keyword evidence="3" id="KW-0862">Zinc</keyword>
<evidence type="ECO:0000313" key="7">
    <source>
        <dbReference type="Proteomes" id="UP000054477"/>
    </source>
</evidence>
<keyword evidence="2 4" id="KW-0863">Zinc-finger</keyword>
<dbReference type="SUPFAM" id="SSF144232">
    <property type="entry name" value="HIT/MYND zinc finger-like"/>
    <property type="match status" value="1"/>
</dbReference>
<proteinExistence type="predicted"/>
<accession>A0A0C9X805</accession>
<keyword evidence="7" id="KW-1185">Reference proteome</keyword>
<dbReference type="InterPro" id="IPR002893">
    <property type="entry name" value="Znf_MYND"/>
</dbReference>
<reference evidence="6 7" key="1">
    <citation type="submission" date="2014-04" db="EMBL/GenBank/DDBJ databases">
        <authorList>
            <consortium name="DOE Joint Genome Institute"/>
            <person name="Kuo A."/>
            <person name="Kohler A."/>
            <person name="Nagy L.G."/>
            <person name="Floudas D."/>
            <person name="Copeland A."/>
            <person name="Barry K.W."/>
            <person name="Cichocki N."/>
            <person name="Veneault-Fourrey C."/>
            <person name="LaButti K."/>
            <person name="Lindquist E.A."/>
            <person name="Lipzen A."/>
            <person name="Lundell T."/>
            <person name="Morin E."/>
            <person name="Murat C."/>
            <person name="Sun H."/>
            <person name="Tunlid A."/>
            <person name="Henrissat B."/>
            <person name="Grigoriev I.V."/>
            <person name="Hibbett D.S."/>
            <person name="Martin F."/>
            <person name="Nordberg H.P."/>
            <person name="Cantor M.N."/>
            <person name="Hua S.X."/>
        </authorList>
    </citation>
    <scope>NUCLEOTIDE SEQUENCE [LARGE SCALE GENOMIC DNA]</scope>
    <source>
        <strain evidence="6 7">LaAM-08-1</strain>
    </source>
</reference>
<evidence type="ECO:0000313" key="6">
    <source>
        <dbReference type="EMBL" id="KIJ92467.1"/>
    </source>
</evidence>
<sequence length="218" mass="24838">MSTQMVLEIFRACSRPECLKIVSGKERRRCVGCKAKTYCSPACQESDWQQHRELCLKSSTFKSPPDNLPSASAWGYHVAPQLSALALKIVGLDKLAPLPAANRKEIWERQSQKFCLLVQLRIVDKPGRKGPVKRHEYISSEKYLIADLDLLRRRCTDNVLPNLARRHPAVLVAYLSEYSGNIVELQTQTFQCQQFMDNPTLLRVVGLEEKLLDAIRNK</sequence>
<dbReference type="OrthoDB" id="2993427at2759"/>